<protein>
    <submittedName>
        <fullName evidence="1">Uncharacterized protein</fullName>
    </submittedName>
</protein>
<dbReference type="OrthoDB" id="1265961at2759"/>
<dbReference type="PANTHER" id="PTHR33132">
    <property type="entry name" value="OSJNBB0118P14.9 PROTEIN"/>
    <property type="match status" value="1"/>
</dbReference>
<dbReference type="PANTHER" id="PTHR33132:SF124">
    <property type="entry name" value="SWIM-TYPE DOMAIN-CONTAINING PROTEIN"/>
    <property type="match status" value="1"/>
</dbReference>
<comment type="caution">
    <text evidence="1">The sequence shown here is derived from an EMBL/GenBank/DDBJ whole genome shotgun (WGS) entry which is preliminary data.</text>
</comment>
<proteinExistence type="predicted"/>
<accession>A0A9J5YQI4</accession>
<sequence>MCYLRERPGRFVPRDEGKRGVAREQVEIQVVSREVSNGNGSSAEAGMMKQCVCSPTQHPGSFRCRHHHADYKWAAQLGTNKITDH</sequence>
<gene>
    <name evidence="1" type="ORF">H5410_033377</name>
</gene>
<evidence type="ECO:0000313" key="2">
    <source>
        <dbReference type="Proteomes" id="UP000824120"/>
    </source>
</evidence>
<dbReference type="Proteomes" id="UP000824120">
    <property type="component" value="Chromosome 6"/>
</dbReference>
<dbReference type="AlphaFoldDB" id="A0A9J5YQI4"/>
<organism evidence="1 2">
    <name type="scientific">Solanum commersonii</name>
    <name type="common">Commerson's wild potato</name>
    <name type="synonym">Commerson's nightshade</name>
    <dbReference type="NCBI Taxonomy" id="4109"/>
    <lineage>
        <taxon>Eukaryota</taxon>
        <taxon>Viridiplantae</taxon>
        <taxon>Streptophyta</taxon>
        <taxon>Embryophyta</taxon>
        <taxon>Tracheophyta</taxon>
        <taxon>Spermatophyta</taxon>
        <taxon>Magnoliopsida</taxon>
        <taxon>eudicotyledons</taxon>
        <taxon>Gunneridae</taxon>
        <taxon>Pentapetalae</taxon>
        <taxon>asterids</taxon>
        <taxon>lamiids</taxon>
        <taxon>Solanales</taxon>
        <taxon>Solanaceae</taxon>
        <taxon>Solanoideae</taxon>
        <taxon>Solaneae</taxon>
        <taxon>Solanum</taxon>
    </lineage>
</organism>
<dbReference type="EMBL" id="JACXVP010000006">
    <property type="protein sequence ID" value="KAG5602007.1"/>
    <property type="molecule type" value="Genomic_DNA"/>
</dbReference>
<evidence type="ECO:0000313" key="1">
    <source>
        <dbReference type="EMBL" id="KAG5602007.1"/>
    </source>
</evidence>
<keyword evidence="2" id="KW-1185">Reference proteome</keyword>
<name>A0A9J5YQI4_SOLCO</name>
<reference evidence="1 2" key="1">
    <citation type="submission" date="2020-09" db="EMBL/GenBank/DDBJ databases">
        <title>De no assembly of potato wild relative species, Solanum commersonii.</title>
        <authorList>
            <person name="Cho K."/>
        </authorList>
    </citation>
    <scope>NUCLEOTIDE SEQUENCE [LARGE SCALE GENOMIC DNA]</scope>
    <source>
        <strain evidence="1">LZ3.2</strain>
        <tissue evidence="1">Leaf</tissue>
    </source>
</reference>